<protein>
    <submittedName>
        <fullName evidence="1">Uncharacterized protein</fullName>
    </submittedName>
</protein>
<evidence type="ECO:0000313" key="1">
    <source>
        <dbReference type="EMBL" id="MPM38533.1"/>
    </source>
</evidence>
<name>A0A644ZIL4_9ZZZZ</name>
<comment type="caution">
    <text evidence="1">The sequence shown here is derived from an EMBL/GenBank/DDBJ whole genome shotgun (WGS) entry which is preliminary data.</text>
</comment>
<organism evidence="1">
    <name type="scientific">bioreactor metagenome</name>
    <dbReference type="NCBI Taxonomy" id="1076179"/>
    <lineage>
        <taxon>unclassified sequences</taxon>
        <taxon>metagenomes</taxon>
        <taxon>ecological metagenomes</taxon>
    </lineage>
</organism>
<gene>
    <name evidence="1" type="ORF">SDC9_85162</name>
</gene>
<accession>A0A644ZIL4</accession>
<dbReference type="AlphaFoldDB" id="A0A644ZIL4"/>
<dbReference type="EMBL" id="VSSQ01008317">
    <property type="protein sequence ID" value="MPM38533.1"/>
    <property type="molecule type" value="Genomic_DNA"/>
</dbReference>
<sequence>MEVADISKQFLFHRIPVEVMPVASDKVQRFSRGEFNGENGGEVHRINETASSLQKEPVFRIRFQGNVESHVPEFLPHAEPVPFREKLRNGYQLFYLSVGHKITPLRPTGKTVLPAIFSICMAPKVS</sequence>
<reference evidence="1" key="1">
    <citation type="submission" date="2019-08" db="EMBL/GenBank/DDBJ databases">
        <authorList>
            <person name="Kucharzyk K."/>
            <person name="Murdoch R.W."/>
            <person name="Higgins S."/>
            <person name="Loffler F."/>
        </authorList>
    </citation>
    <scope>NUCLEOTIDE SEQUENCE</scope>
</reference>
<proteinExistence type="predicted"/>